<dbReference type="Proteomes" id="UP000248349">
    <property type="component" value="Unassembled WGS sequence"/>
</dbReference>
<evidence type="ECO:0000256" key="6">
    <source>
        <dbReference type="ARBA" id="ARBA00017286"/>
    </source>
</evidence>
<comment type="subunit">
    <text evidence="5">May form a complex with LTO1.</text>
</comment>
<evidence type="ECO:0000256" key="5">
    <source>
        <dbReference type="ARBA" id="ARBA00011427"/>
    </source>
</evidence>
<feature type="region of interest" description="Disordered" evidence="10">
    <location>
        <begin position="1"/>
        <end position="39"/>
    </location>
</feature>
<dbReference type="AlphaFoldDB" id="A0A318ZJS4"/>
<sequence>MSTSLDEIFGSSPPHQPAPHPQPHHEPSDLPSLRRQHVTAGYRDGLAASKSTQVQAGFDAGFPVGAQLGMRVGTVLGVLEGAIRGLEGNHNTSRKKTAAATAAAAVSKGGATSARTGTSSSKDRARTAIGFEEGAGESGAAATENPSNKEARTTTTTTTTTPLQAKRAELLRLYQQAVRELDVRKVFEGVVATDEGDATAGGEGEREMPETKLARKAEEVVAAWERRVQVALWEENMDALEVKEQEGEAESS</sequence>
<evidence type="ECO:0000256" key="7">
    <source>
        <dbReference type="ARBA" id="ARBA00018400"/>
    </source>
</evidence>
<evidence type="ECO:0000256" key="10">
    <source>
        <dbReference type="SAM" id="MobiDB-lite"/>
    </source>
</evidence>
<proteinExistence type="inferred from homology"/>
<keyword evidence="13" id="KW-1185">Reference proteome</keyword>
<reference evidence="12 13" key="1">
    <citation type="submission" date="2016-12" db="EMBL/GenBank/DDBJ databases">
        <title>The genomes of Aspergillus section Nigri reveals drivers in fungal speciation.</title>
        <authorList>
            <consortium name="DOE Joint Genome Institute"/>
            <person name="Vesth T.C."/>
            <person name="Nybo J."/>
            <person name="Theobald S."/>
            <person name="Brandl J."/>
            <person name="Frisvad J.C."/>
            <person name="Nielsen K.F."/>
            <person name="Lyhne E.K."/>
            <person name="Kogle M.E."/>
            <person name="Kuo A."/>
            <person name="Riley R."/>
            <person name="Clum A."/>
            <person name="Nolan M."/>
            <person name="Lipzen A."/>
            <person name="Salamov A."/>
            <person name="Henrissat B."/>
            <person name="Wiebenga A."/>
            <person name="De Vries R.P."/>
            <person name="Grigoriev I.V."/>
            <person name="Mortensen U.H."/>
            <person name="Andersen M.R."/>
            <person name="Baker S.E."/>
        </authorList>
    </citation>
    <scope>NUCLEOTIDE SEQUENCE [LARGE SCALE GENOMIC DNA]</scope>
    <source>
        <strain evidence="12 13">JOP 1030-1</strain>
    </source>
</reference>
<dbReference type="OrthoDB" id="20086at2759"/>
<accession>A0A318ZJS4</accession>
<dbReference type="Pfam" id="PF09811">
    <property type="entry name" value="Yae1_N"/>
    <property type="match status" value="1"/>
</dbReference>
<evidence type="ECO:0000256" key="1">
    <source>
        <dbReference type="ARBA" id="ARBA00003836"/>
    </source>
</evidence>
<protein>
    <recommendedName>
        <fullName evidence="7">Protein YAE1</fullName>
    </recommendedName>
    <alternativeName>
        <fullName evidence="6">Protein yae1</fullName>
    </alternativeName>
</protein>
<evidence type="ECO:0000256" key="2">
    <source>
        <dbReference type="ARBA" id="ARBA00004123"/>
    </source>
</evidence>
<evidence type="ECO:0000313" key="13">
    <source>
        <dbReference type="Proteomes" id="UP000248349"/>
    </source>
</evidence>
<dbReference type="PANTHER" id="PTHR18829">
    <property type="entry name" value="PROTEIN YAE1 HOMOLOG"/>
    <property type="match status" value="1"/>
</dbReference>
<dbReference type="GeneID" id="37072236"/>
<comment type="similarity">
    <text evidence="4">Belongs to the YAE1 family.</text>
</comment>
<evidence type="ECO:0000256" key="8">
    <source>
        <dbReference type="ARBA" id="ARBA00022490"/>
    </source>
</evidence>
<comment type="subcellular location">
    <subcellularLocation>
        <location evidence="3">Cytoplasm</location>
    </subcellularLocation>
    <subcellularLocation>
        <location evidence="2">Nucleus</location>
    </subcellularLocation>
</comment>
<dbReference type="RefSeq" id="XP_025433813.1">
    <property type="nucleotide sequence ID" value="XM_025571008.1"/>
</dbReference>
<keyword evidence="8" id="KW-0963">Cytoplasm</keyword>
<dbReference type="InterPro" id="IPR038881">
    <property type="entry name" value="Yae1-like"/>
</dbReference>
<evidence type="ECO:0000313" key="12">
    <source>
        <dbReference type="EMBL" id="PYH47831.1"/>
    </source>
</evidence>
<organism evidence="12 13">
    <name type="scientific">Aspergillus saccharolyticus JOP 1030-1</name>
    <dbReference type="NCBI Taxonomy" id="1450539"/>
    <lineage>
        <taxon>Eukaryota</taxon>
        <taxon>Fungi</taxon>
        <taxon>Dikarya</taxon>
        <taxon>Ascomycota</taxon>
        <taxon>Pezizomycotina</taxon>
        <taxon>Eurotiomycetes</taxon>
        <taxon>Eurotiomycetidae</taxon>
        <taxon>Eurotiales</taxon>
        <taxon>Aspergillaceae</taxon>
        <taxon>Aspergillus</taxon>
        <taxon>Aspergillus subgen. Circumdati</taxon>
    </lineage>
</organism>
<dbReference type="STRING" id="1450539.A0A318ZJS4"/>
<evidence type="ECO:0000256" key="9">
    <source>
        <dbReference type="ARBA" id="ARBA00023242"/>
    </source>
</evidence>
<feature type="region of interest" description="Disordered" evidence="10">
    <location>
        <begin position="104"/>
        <end position="162"/>
    </location>
</feature>
<dbReference type="GO" id="GO:0005634">
    <property type="term" value="C:nucleus"/>
    <property type="evidence" value="ECO:0007669"/>
    <property type="project" value="UniProtKB-SubCell"/>
</dbReference>
<dbReference type="InterPro" id="IPR019191">
    <property type="entry name" value="Essential_protein_Yae1_N"/>
</dbReference>
<feature type="domain" description="Essential protein Yae1 N-terminal" evidence="11">
    <location>
        <begin position="41"/>
        <end position="79"/>
    </location>
</feature>
<dbReference type="GO" id="GO:0005737">
    <property type="term" value="C:cytoplasm"/>
    <property type="evidence" value="ECO:0007669"/>
    <property type="project" value="UniProtKB-SubCell"/>
</dbReference>
<gene>
    <name evidence="12" type="ORF">BP01DRAFT_198636</name>
</gene>
<evidence type="ECO:0000259" key="11">
    <source>
        <dbReference type="Pfam" id="PF09811"/>
    </source>
</evidence>
<comment type="function">
    <text evidence="1">The complex LTO1:YAE1 may function as a target specific adapter that probably recruits apo-RPLI1 to the cytosolic iron-sulfur protein assembly (CIA) complex machinery. May be required for biogenesis of the large ribosomal subunit and initiation of translation.</text>
</comment>
<dbReference type="EMBL" id="KZ821223">
    <property type="protein sequence ID" value="PYH47831.1"/>
    <property type="molecule type" value="Genomic_DNA"/>
</dbReference>
<evidence type="ECO:0000256" key="4">
    <source>
        <dbReference type="ARBA" id="ARBA00007096"/>
    </source>
</evidence>
<evidence type="ECO:0000256" key="3">
    <source>
        <dbReference type="ARBA" id="ARBA00004496"/>
    </source>
</evidence>
<feature type="compositionally biased region" description="Low complexity" evidence="10">
    <location>
        <begin position="104"/>
        <end position="120"/>
    </location>
</feature>
<name>A0A318ZJS4_9EURO</name>
<dbReference type="PANTHER" id="PTHR18829:SF0">
    <property type="entry name" value="PROTEIN YAE1 HOMOLOG"/>
    <property type="match status" value="1"/>
</dbReference>
<keyword evidence="9" id="KW-0539">Nucleus</keyword>